<accession>A0ABP6VW56</accession>
<evidence type="ECO:0000313" key="2">
    <source>
        <dbReference type="Proteomes" id="UP001500795"/>
    </source>
</evidence>
<comment type="caution">
    <text evidence="1">The sequence shown here is derived from an EMBL/GenBank/DDBJ whole genome shotgun (WGS) entry which is preliminary data.</text>
</comment>
<name>A0ABP6VW56_9GAMM</name>
<proteinExistence type="predicted"/>
<organism evidence="1 2">
    <name type="scientific">Zobellella aerophila</name>
    <dbReference type="NCBI Taxonomy" id="870480"/>
    <lineage>
        <taxon>Bacteria</taxon>
        <taxon>Pseudomonadati</taxon>
        <taxon>Pseudomonadota</taxon>
        <taxon>Gammaproteobacteria</taxon>
        <taxon>Aeromonadales</taxon>
        <taxon>Aeromonadaceae</taxon>
        <taxon>Zobellella</taxon>
    </lineage>
</organism>
<keyword evidence="2" id="KW-1185">Reference proteome</keyword>
<protein>
    <recommendedName>
        <fullName evidence="3">Pilus assembly protein TadE</fullName>
    </recommendedName>
</protein>
<evidence type="ECO:0000313" key="1">
    <source>
        <dbReference type="EMBL" id="GAA3540767.1"/>
    </source>
</evidence>
<reference evidence="2" key="1">
    <citation type="journal article" date="2019" name="Int. J. Syst. Evol. Microbiol.">
        <title>The Global Catalogue of Microorganisms (GCM) 10K type strain sequencing project: providing services to taxonomists for standard genome sequencing and annotation.</title>
        <authorList>
            <consortium name="The Broad Institute Genomics Platform"/>
            <consortium name="The Broad Institute Genome Sequencing Center for Infectious Disease"/>
            <person name="Wu L."/>
            <person name="Ma J."/>
        </authorList>
    </citation>
    <scope>NUCLEOTIDE SEQUENCE [LARGE SCALE GENOMIC DNA]</scope>
    <source>
        <strain evidence="2">JCM 17110</strain>
    </source>
</reference>
<gene>
    <name evidence="1" type="ORF">GCM10022394_20710</name>
</gene>
<dbReference type="EMBL" id="BAABCX010000002">
    <property type="protein sequence ID" value="GAA3540767.1"/>
    <property type="molecule type" value="Genomic_DNA"/>
</dbReference>
<dbReference type="Proteomes" id="UP001500795">
    <property type="component" value="Unassembled WGS sequence"/>
</dbReference>
<sequence length="124" mass="13574">MLFYGLVSYTMPLLLGAAYQQLSAEALHEAVRSPNIYLITADGAASAADHTGVSRVIEESWLPEQWAKKCTGYADSYLKVSGGVWSVCVRNDNPGAILPTFSVFGWQVPQLPDEIKGEAKLRIR</sequence>
<evidence type="ECO:0008006" key="3">
    <source>
        <dbReference type="Google" id="ProtNLM"/>
    </source>
</evidence>